<organism evidence="1 2">
    <name type="scientific">Rubroshorea leprosula</name>
    <dbReference type="NCBI Taxonomy" id="152421"/>
    <lineage>
        <taxon>Eukaryota</taxon>
        <taxon>Viridiplantae</taxon>
        <taxon>Streptophyta</taxon>
        <taxon>Embryophyta</taxon>
        <taxon>Tracheophyta</taxon>
        <taxon>Spermatophyta</taxon>
        <taxon>Magnoliopsida</taxon>
        <taxon>eudicotyledons</taxon>
        <taxon>Gunneridae</taxon>
        <taxon>Pentapetalae</taxon>
        <taxon>rosids</taxon>
        <taxon>malvids</taxon>
        <taxon>Malvales</taxon>
        <taxon>Dipterocarpaceae</taxon>
        <taxon>Rubroshorea</taxon>
    </lineage>
</organism>
<accession>A0AAV5LV51</accession>
<dbReference type="EMBL" id="BPVZ01000143">
    <property type="protein sequence ID" value="GKV40689.1"/>
    <property type="molecule type" value="Genomic_DNA"/>
</dbReference>
<protein>
    <submittedName>
        <fullName evidence="1">Uncharacterized protein</fullName>
    </submittedName>
</protein>
<comment type="caution">
    <text evidence="1">The sequence shown here is derived from an EMBL/GenBank/DDBJ whole genome shotgun (WGS) entry which is preliminary data.</text>
</comment>
<reference evidence="1 2" key="1">
    <citation type="journal article" date="2021" name="Commun. Biol.">
        <title>The genome of Shorea leprosula (Dipterocarpaceae) highlights the ecological relevance of drought in aseasonal tropical rainforests.</title>
        <authorList>
            <person name="Ng K.K.S."/>
            <person name="Kobayashi M.J."/>
            <person name="Fawcett J.A."/>
            <person name="Hatakeyama M."/>
            <person name="Paape T."/>
            <person name="Ng C.H."/>
            <person name="Ang C.C."/>
            <person name="Tnah L.H."/>
            <person name="Lee C.T."/>
            <person name="Nishiyama T."/>
            <person name="Sese J."/>
            <person name="O'Brien M.J."/>
            <person name="Copetti D."/>
            <person name="Mohd Noor M.I."/>
            <person name="Ong R.C."/>
            <person name="Putra M."/>
            <person name="Sireger I.Z."/>
            <person name="Indrioko S."/>
            <person name="Kosugi Y."/>
            <person name="Izuno A."/>
            <person name="Isagi Y."/>
            <person name="Lee S.L."/>
            <person name="Shimizu K.K."/>
        </authorList>
    </citation>
    <scope>NUCLEOTIDE SEQUENCE [LARGE SCALE GENOMIC DNA]</scope>
    <source>
        <strain evidence="1">214</strain>
    </source>
</reference>
<dbReference type="Proteomes" id="UP001054252">
    <property type="component" value="Unassembled WGS sequence"/>
</dbReference>
<proteinExistence type="predicted"/>
<name>A0AAV5LV51_9ROSI</name>
<sequence>MTKSLLANAVVGELSNDVEGLGYHVRGLQAHNTRKCNTGKEIGVKDRVQFKRKKLRVQIHFRLRRKEAMKT</sequence>
<evidence type="ECO:0000313" key="1">
    <source>
        <dbReference type="EMBL" id="GKV40689.1"/>
    </source>
</evidence>
<dbReference type="AlphaFoldDB" id="A0AAV5LV51"/>
<keyword evidence="2" id="KW-1185">Reference proteome</keyword>
<evidence type="ECO:0000313" key="2">
    <source>
        <dbReference type="Proteomes" id="UP001054252"/>
    </source>
</evidence>
<gene>
    <name evidence="1" type="ORF">SLEP1_g48298</name>
</gene>